<feature type="compositionally biased region" description="Acidic residues" evidence="1">
    <location>
        <begin position="52"/>
        <end position="67"/>
    </location>
</feature>
<feature type="region of interest" description="Disordered" evidence="1">
    <location>
        <begin position="19"/>
        <end position="71"/>
    </location>
</feature>
<evidence type="ECO:0008006" key="4">
    <source>
        <dbReference type="Google" id="ProtNLM"/>
    </source>
</evidence>
<name>A0AAV2YUY7_9STRA</name>
<dbReference type="AlphaFoldDB" id="A0AAV2YUY7"/>
<keyword evidence="3" id="KW-1185">Reference proteome</keyword>
<evidence type="ECO:0000313" key="3">
    <source>
        <dbReference type="Proteomes" id="UP001146120"/>
    </source>
</evidence>
<proteinExistence type="predicted"/>
<evidence type="ECO:0000313" key="2">
    <source>
        <dbReference type="EMBL" id="DAZ97511.1"/>
    </source>
</evidence>
<dbReference type="Proteomes" id="UP001146120">
    <property type="component" value="Unassembled WGS sequence"/>
</dbReference>
<accession>A0AAV2YUY7</accession>
<reference evidence="2" key="1">
    <citation type="submission" date="2022-11" db="EMBL/GenBank/DDBJ databases">
        <authorList>
            <person name="Morgan W.R."/>
            <person name="Tartar A."/>
        </authorList>
    </citation>
    <scope>NUCLEOTIDE SEQUENCE</scope>
    <source>
        <strain evidence="2">ARSEF 373</strain>
    </source>
</reference>
<organism evidence="2 3">
    <name type="scientific">Lagenidium giganteum</name>
    <dbReference type="NCBI Taxonomy" id="4803"/>
    <lineage>
        <taxon>Eukaryota</taxon>
        <taxon>Sar</taxon>
        <taxon>Stramenopiles</taxon>
        <taxon>Oomycota</taxon>
        <taxon>Peronosporomycetes</taxon>
        <taxon>Pythiales</taxon>
        <taxon>Pythiaceae</taxon>
    </lineage>
</organism>
<evidence type="ECO:0000256" key="1">
    <source>
        <dbReference type="SAM" id="MobiDB-lite"/>
    </source>
</evidence>
<protein>
    <recommendedName>
        <fullName evidence="4">PiggyBac transposable element-derived protein domain-containing protein</fullName>
    </recommendedName>
</protein>
<reference evidence="2" key="2">
    <citation type="journal article" date="2023" name="Microbiol Resour">
        <title>Decontamination and Annotation of the Draft Genome Sequence of the Oomycete Lagenidium giganteum ARSEF 373.</title>
        <authorList>
            <person name="Morgan W.R."/>
            <person name="Tartar A."/>
        </authorList>
    </citation>
    <scope>NUCLEOTIDE SEQUENCE</scope>
    <source>
        <strain evidence="2">ARSEF 373</strain>
    </source>
</reference>
<dbReference type="EMBL" id="DAKRPA010000133">
    <property type="protein sequence ID" value="DAZ97511.1"/>
    <property type="molecule type" value="Genomic_DNA"/>
</dbReference>
<sequence length="178" mass="20686">MTPKIIFFDSDCDMVLYEDNPGAPSCDDEDSASSDKDDDHDHHEDAAIDALDAYDDQEGDEEEDDEEEKRWDSYQPFAAWHRLEDHRDQATAFVNAQPWARKTTKYFCDACSEEDKRIYLCNVLRHPQFGDNATCFQIWHKMWPCGTELPFVNKKIQMRGPGKKRSHRQVFGDDGVDD</sequence>
<comment type="caution">
    <text evidence="2">The sequence shown here is derived from an EMBL/GenBank/DDBJ whole genome shotgun (WGS) entry which is preliminary data.</text>
</comment>
<gene>
    <name evidence="2" type="ORF">N0F65_009779</name>
</gene>
<feature type="compositionally biased region" description="Basic and acidic residues" evidence="1">
    <location>
        <begin position="33"/>
        <end position="46"/>
    </location>
</feature>